<accession>A0ABU2WJB6</accession>
<comment type="caution">
    <text evidence="3">The sequence shown here is derived from an EMBL/GenBank/DDBJ whole genome shotgun (WGS) entry which is preliminary data.</text>
</comment>
<dbReference type="PANTHER" id="PTHR45947:SF3">
    <property type="entry name" value="SULFOQUINOVOSYL TRANSFERASE SQD2"/>
    <property type="match status" value="1"/>
</dbReference>
<dbReference type="InterPro" id="IPR001296">
    <property type="entry name" value="Glyco_trans_1"/>
</dbReference>
<dbReference type="CDD" id="cd03802">
    <property type="entry name" value="GT4_AviGT4-like"/>
    <property type="match status" value="1"/>
</dbReference>
<dbReference type="Gene3D" id="3.40.50.2000">
    <property type="entry name" value="Glycogen Phosphorylase B"/>
    <property type="match status" value="2"/>
</dbReference>
<dbReference type="Pfam" id="PF13439">
    <property type="entry name" value="Glyco_transf_4"/>
    <property type="match status" value="1"/>
</dbReference>
<dbReference type="SUPFAM" id="SSF53756">
    <property type="entry name" value="UDP-Glycosyltransferase/glycogen phosphorylase"/>
    <property type="match status" value="1"/>
</dbReference>
<proteinExistence type="predicted"/>
<evidence type="ECO:0000313" key="4">
    <source>
        <dbReference type="Proteomes" id="UP001254608"/>
    </source>
</evidence>
<dbReference type="Pfam" id="PF00534">
    <property type="entry name" value="Glycos_transf_1"/>
    <property type="match status" value="1"/>
</dbReference>
<dbReference type="PANTHER" id="PTHR45947">
    <property type="entry name" value="SULFOQUINOVOSYL TRANSFERASE SQD2"/>
    <property type="match status" value="1"/>
</dbReference>
<dbReference type="EMBL" id="JAVRIC010000009">
    <property type="protein sequence ID" value="MDT0497334.1"/>
    <property type="molecule type" value="Genomic_DNA"/>
</dbReference>
<dbReference type="InterPro" id="IPR028098">
    <property type="entry name" value="Glyco_trans_4-like_N"/>
</dbReference>
<evidence type="ECO:0000259" key="2">
    <source>
        <dbReference type="Pfam" id="PF13439"/>
    </source>
</evidence>
<feature type="domain" description="Glycosyltransferase subfamily 4-like N-terminal" evidence="2">
    <location>
        <begin position="18"/>
        <end position="131"/>
    </location>
</feature>
<reference evidence="3 4" key="1">
    <citation type="submission" date="2023-09" db="EMBL/GenBank/DDBJ databases">
        <authorList>
            <person name="Rey-Velasco X."/>
        </authorList>
    </citation>
    <scope>NUCLEOTIDE SEQUENCE [LARGE SCALE GENOMIC DNA]</scope>
    <source>
        <strain evidence="3 4">W345</strain>
    </source>
</reference>
<gene>
    <name evidence="3" type="ORF">RM530_08145</name>
</gene>
<evidence type="ECO:0000313" key="3">
    <source>
        <dbReference type="EMBL" id="MDT0497334.1"/>
    </source>
</evidence>
<sequence>MRIAQIAPLHESVPPKRYGGTERVVSYLTEELVRQGHEVTLFASGDSVTQARLVPLVERPLRTDPDVRDTVPYLITQIDQVLDHAADFDVLHFHSDYLAHCPLVRRLGIPHLTTLHGRLDMPDFRGLFERFASSPMASISEDQRRPLRQLPMNWRATVYNGLPEDLYRLQAQPGKYLAFVGRFSPDKRADRAIDIAIRAGIPLRIAAKLDHCDEPWFREHIEPWLRHPLIEYVGEISDADKDDFLGHAKALLFPIDWPEPFGMVMIEALACGTPVIAFRRGSVPEVIRDGHTGFIVDSVEEAVAAVSRLDRIDRVHCRRDFEQRFSARRMAEGYVRSYEGLRFGRDPGEAVPWDRVA</sequence>
<protein>
    <submittedName>
        <fullName evidence="3">Glycosyltransferase family 4 protein</fullName>
    </submittedName>
</protein>
<dbReference type="InterPro" id="IPR050194">
    <property type="entry name" value="Glycosyltransferase_grp1"/>
</dbReference>
<feature type="domain" description="Glycosyl transferase family 1" evidence="1">
    <location>
        <begin position="174"/>
        <end position="306"/>
    </location>
</feature>
<keyword evidence="4" id="KW-1185">Reference proteome</keyword>
<dbReference type="RefSeq" id="WP_311364728.1">
    <property type="nucleotide sequence ID" value="NZ_JAVRIC010000009.1"/>
</dbReference>
<name>A0ABU2WJB6_9GAMM</name>
<dbReference type="Proteomes" id="UP001254608">
    <property type="component" value="Unassembled WGS sequence"/>
</dbReference>
<evidence type="ECO:0000259" key="1">
    <source>
        <dbReference type="Pfam" id="PF00534"/>
    </source>
</evidence>
<organism evidence="3 4">
    <name type="scientific">Banduia mediterranea</name>
    <dbReference type="NCBI Taxonomy" id="3075609"/>
    <lineage>
        <taxon>Bacteria</taxon>
        <taxon>Pseudomonadati</taxon>
        <taxon>Pseudomonadota</taxon>
        <taxon>Gammaproteobacteria</taxon>
        <taxon>Nevskiales</taxon>
        <taxon>Algiphilaceae</taxon>
        <taxon>Banduia</taxon>
    </lineage>
</organism>